<sequence length="205" mass="22098">MTVTYRLFAALIAGILLVSGCGTATESPTSQPPIASDIISTTPNIDTVRGFQSTRQQRQVSPPVGISIPAIDIDGPLTHTGLNPDRTLEVPDFGDISWFNGGAKPGESGPAAILGHVDSHIAPDVFYRLNELNPGDDVTITTESGETLRFVVTRVEQHSKDEFPTEAVYLPSTTPELRLITCGGDFDQRERSYRDNIIAFASLAE</sequence>
<evidence type="ECO:0000313" key="3">
    <source>
        <dbReference type="EMBL" id="GGC57485.1"/>
    </source>
</evidence>
<feature type="chain" id="PRO_5037861632" evidence="2">
    <location>
        <begin position="25"/>
        <end position="205"/>
    </location>
</feature>
<reference evidence="3" key="1">
    <citation type="journal article" date="2014" name="Int. J. Syst. Evol. Microbiol.">
        <title>Complete genome sequence of Corynebacterium casei LMG S-19264T (=DSM 44701T), isolated from a smear-ripened cheese.</title>
        <authorList>
            <consortium name="US DOE Joint Genome Institute (JGI-PGF)"/>
            <person name="Walter F."/>
            <person name="Albersmeier A."/>
            <person name="Kalinowski J."/>
            <person name="Ruckert C."/>
        </authorList>
    </citation>
    <scope>NUCLEOTIDE SEQUENCE</scope>
    <source>
        <strain evidence="3">CGMCC 1.15478</strain>
    </source>
</reference>
<dbReference type="Pfam" id="PF04203">
    <property type="entry name" value="Sortase"/>
    <property type="match status" value="1"/>
</dbReference>
<dbReference type="SUPFAM" id="SSF63817">
    <property type="entry name" value="Sortase"/>
    <property type="match status" value="1"/>
</dbReference>
<keyword evidence="2" id="KW-0732">Signal</keyword>
<organism evidence="3 4">
    <name type="scientific">Hoyosella rhizosphaerae</name>
    <dbReference type="NCBI Taxonomy" id="1755582"/>
    <lineage>
        <taxon>Bacteria</taxon>
        <taxon>Bacillati</taxon>
        <taxon>Actinomycetota</taxon>
        <taxon>Actinomycetes</taxon>
        <taxon>Mycobacteriales</taxon>
        <taxon>Hoyosellaceae</taxon>
        <taxon>Hoyosella</taxon>
    </lineage>
</organism>
<dbReference type="InterPro" id="IPR023365">
    <property type="entry name" value="Sortase_dom-sf"/>
</dbReference>
<accession>A0A916U2U8</accession>
<proteinExistence type="predicted"/>
<evidence type="ECO:0000256" key="2">
    <source>
        <dbReference type="SAM" id="SignalP"/>
    </source>
</evidence>
<dbReference type="PROSITE" id="PS51257">
    <property type="entry name" value="PROKAR_LIPOPROTEIN"/>
    <property type="match status" value="1"/>
</dbReference>
<dbReference type="RefSeq" id="WP_188670772.1">
    <property type="nucleotide sequence ID" value="NZ_BMJH01000001.1"/>
</dbReference>
<feature type="signal peptide" evidence="2">
    <location>
        <begin position="1"/>
        <end position="24"/>
    </location>
</feature>
<keyword evidence="1" id="KW-0378">Hydrolase</keyword>
<dbReference type="InterPro" id="IPR042001">
    <property type="entry name" value="Sortase_F"/>
</dbReference>
<dbReference type="Gene3D" id="2.40.260.10">
    <property type="entry name" value="Sortase"/>
    <property type="match status" value="1"/>
</dbReference>
<dbReference type="InterPro" id="IPR005754">
    <property type="entry name" value="Sortase"/>
</dbReference>
<evidence type="ECO:0000256" key="1">
    <source>
        <dbReference type="ARBA" id="ARBA00022801"/>
    </source>
</evidence>
<keyword evidence="4" id="KW-1185">Reference proteome</keyword>
<name>A0A916U2U8_9ACTN</name>
<dbReference type="GO" id="GO:0016787">
    <property type="term" value="F:hydrolase activity"/>
    <property type="evidence" value="ECO:0007669"/>
    <property type="project" value="UniProtKB-KW"/>
</dbReference>
<protein>
    <submittedName>
        <fullName evidence="3">Class F sortase</fullName>
    </submittedName>
</protein>
<reference evidence="3" key="2">
    <citation type="submission" date="2020-09" db="EMBL/GenBank/DDBJ databases">
        <authorList>
            <person name="Sun Q."/>
            <person name="Zhou Y."/>
        </authorList>
    </citation>
    <scope>NUCLEOTIDE SEQUENCE</scope>
    <source>
        <strain evidence="3">CGMCC 1.15478</strain>
    </source>
</reference>
<dbReference type="EMBL" id="BMJH01000001">
    <property type="protein sequence ID" value="GGC57485.1"/>
    <property type="molecule type" value="Genomic_DNA"/>
</dbReference>
<comment type="caution">
    <text evidence="3">The sequence shown here is derived from an EMBL/GenBank/DDBJ whole genome shotgun (WGS) entry which is preliminary data.</text>
</comment>
<dbReference type="CDD" id="cd05829">
    <property type="entry name" value="Sortase_F"/>
    <property type="match status" value="1"/>
</dbReference>
<evidence type="ECO:0000313" key="4">
    <source>
        <dbReference type="Proteomes" id="UP000641514"/>
    </source>
</evidence>
<dbReference type="NCBIfam" id="NF033748">
    <property type="entry name" value="class_F_sortase"/>
    <property type="match status" value="1"/>
</dbReference>
<dbReference type="AlphaFoldDB" id="A0A916U2U8"/>
<gene>
    <name evidence="3" type="ORF">GCM10011410_07480</name>
</gene>
<dbReference type="Proteomes" id="UP000641514">
    <property type="component" value="Unassembled WGS sequence"/>
</dbReference>